<evidence type="ECO:0000256" key="2">
    <source>
        <dbReference type="SAM" id="Phobius"/>
    </source>
</evidence>
<dbReference type="Pfam" id="PF19877">
    <property type="entry name" value="DUF6350"/>
    <property type="match status" value="1"/>
</dbReference>
<evidence type="ECO:0000256" key="1">
    <source>
        <dbReference type="SAM" id="MobiDB-lite"/>
    </source>
</evidence>
<dbReference type="RefSeq" id="WP_156334816.1">
    <property type="nucleotide sequence ID" value="NZ_JAUSQY010000001.1"/>
</dbReference>
<feature type="transmembrane region" description="Helical" evidence="2">
    <location>
        <begin position="322"/>
        <end position="345"/>
    </location>
</feature>
<feature type="transmembrane region" description="Helical" evidence="2">
    <location>
        <begin position="41"/>
        <end position="69"/>
    </location>
</feature>
<feature type="transmembrane region" description="Helical" evidence="2">
    <location>
        <begin position="89"/>
        <end position="107"/>
    </location>
</feature>
<keyword evidence="2" id="KW-0472">Membrane</keyword>
<dbReference type="InterPro" id="IPR045931">
    <property type="entry name" value="DUF6350"/>
</dbReference>
<evidence type="ECO:0000313" key="3">
    <source>
        <dbReference type="EMBL" id="KQB86028.1"/>
    </source>
</evidence>
<feature type="transmembrane region" description="Helical" evidence="2">
    <location>
        <begin position="149"/>
        <end position="169"/>
    </location>
</feature>
<comment type="caution">
    <text evidence="3">The sequence shown here is derived from an EMBL/GenBank/DDBJ whole genome shotgun (WGS) entry which is preliminary data.</text>
</comment>
<sequence length="354" mass="37967">MSKKTSTNRRPGASRRRTRREVTAPSLTPDKGVQRYLPTVLLPHVVVILAIIVVAMTGLLITSTSLTAMPATVAQLWLVLNMSPIRLDGITLGFLPLLPAIGMIWLLSRARPTRRLDYALLMGVPLLLTGIAWLMLFDARSVYPVDVPSPWAFLNTLLVHGIALLVGPLRQWWPQWAKEAVRYLLYVLAAAAVVWVIVAAWNWQSTGPGEVAVSLLYLPNAVIAAAAVLVGSEFHAGEASISLFSVHLVPLPPLPLFSVPGQMASWAVLFLAIPAAAAVALWWKRVPTWREAVYAGACAGSVGLVVSYLAGGEMGIYGATGVMEWLAGLLIFVWVAGLGVAAGLVHKLAGRLSA</sequence>
<keyword evidence="2" id="KW-0812">Transmembrane</keyword>
<accession>A0A0Q0U2E1</accession>
<feature type="transmembrane region" description="Helical" evidence="2">
    <location>
        <begin position="263"/>
        <end position="283"/>
    </location>
</feature>
<keyword evidence="4" id="KW-1185">Reference proteome</keyword>
<dbReference type="AlphaFoldDB" id="A0A0Q0U2E1"/>
<feature type="transmembrane region" description="Helical" evidence="2">
    <location>
        <begin position="181"/>
        <end position="203"/>
    </location>
</feature>
<gene>
    <name evidence="3" type="ORF">Clow_01771</name>
</gene>
<name>A0A0Q0U2E1_9CORY</name>
<feature type="transmembrane region" description="Helical" evidence="2">
    <location>
        <begin position="292"/>
        <end position="310"/>
    </location>
</feature>
<keyword evidence="2" id="KW-1133">Transmembrane helix</keyword>
<dbReference type="OrthoDB" id="4428043at2"/>
<dbReference type="PATRIC" id="fig|1544413.3.peg.1780"/>
<evidence type="ECO:0000313" key="4">
    <source>
        <dbReference type="Proteomes" id="UP000050488"/>
    </source>
</evidence>
<dbReference type="Proteomes" id="UP000050488">
    <property type="component" value="Unassembled WGS sequence"/>
</dbReference>
<organism evidence="3 4">
    <name type="scientific">Corynebacterium lowii</name>
    <dbReference type="NCBI Taxonomy" id="1544413"/>
    <lineage>
        <taxon>Bacteria</taxon>
        <taxon>Bacillati</taxon>
        <taxon>Actinomycetota</taxon>
        <taxon>Actinomycetes</taxon>
        <taxon>Mycobacteriales</taxon>
        <taxon>Corynebacteriaceae</taxon>
        <taxon>Corynebacterium</taxon>
    </lineage>
</organism>
<dbReference type="EMBL" id="LKEV01000005">
    <property type="protein sequence ID" value="KQB86028.1"/>
    <property type="molecule type" value="Genomic_DNA"/>
</dbReference>
<feature type="compositionally biased region" description="Basic residues" evidence="1">
    <location>
        <begin position="1"/>
        <end position="19"/>
    </location>
</feature>
<feature type="transmembrane region" description="Helical" evidence="2">
    <location>
        <begin position="119"/>
        <end position="137"/>
    </location>
</feature>
<feature type="region of interest" description="Disordered" evidence="1">
    <location>
        <begin position="1"/>
        <end position="25"/>
    </location>
</feature>
<protein>
    <submittedName>
        <fullName evidence="3">Uncharacterized protein</fullName>
    </submittedName>
</protein>
<dbReference type="STRING" id="1544413.Clow_01771"/>
<proteinExistence type="predicted"/>
<reference evidence="3 4" key="1">
    <citation type="submission" date="2015-10" db="EMBL/GenBank/DDBJ databases">
        <title>Corynebacteirum lowii and Corynebacterium oculi species nova, derived from human clinical disease and and emended description of Corynebacterium mastiditis.</title>
        <authorList>
            <person name="Bernard K."/>
            <person name="Pacheco A.L."/>
            <person name="Mcdougall C."/>
            <person name="Burtx T."/>
            <person name="Weibe D."/>
            <person name="Tyler S."/>
            <person name="Olson A.B."/>
            <person name="Cnockaert M."/>
            <person name="Eguchi H."/>
            <person name="Kuwahara T."/>
            <person name="Nakayama-Imaohji H."/>
            <person name="Boudewijins M."/>
            <person name="Van Hoecke F."/>
            <person name="Bernier A.-M."/>
            <person name="Vandamme P."/>
        </authorList>
    </citation>
    <scope>NUCLEOTIDE SEQUENCE [LARGE SCALE GENOMIC DNA]</scope>
    <source>
        <strain evidence="3 4">NML 130206</strain>
    </source>
</reference>